<keyword evidence="5" id="KW-1133">Transmembrane helix</keyword>
<dbReference type="EMBL" id="AWWV01014394">
    <property type="protein sequence ID" value="OMO57276.1"/>
    <property type="molecule type" value="Genomic_DNA"/>
</dbReference>
<evidence type="ECO:0000313" key="7">
    <source>
        <dbReference type="Proteomes" id="UP000188268"/>
    </source>
</evidence>
<dbReference type="OrthoDB" id="948023at2759"/>
<dbReference type="Proteomes" id="UP000188268">
    <property type="component" value="Unassembled WGS sequence"/>
</dbReference>
<dbReference type="GO" id="GO:0005886">
    <property type="term" value="C:plasma membrane"/>
    <property type="evidence" value="ECO:0007669"/>
    <property type="project" value="TreeGrafter"/>
</dbReference>
<evidence type="ECO:0000256" key="2">
    <source>
        <dbReference type="ARBA" id="ARBA00022670"/>
    </source>
</evidence>
<dbReference type="Gramene" id="OMO57276">
    <property type="protein sequence ID" value="OMO57276"/>
    <property type="gene ID" value="CCACVL1_25864"/>
</dbReference>
<keyword evidence="2" id="KW-0645">Protease</keyword>
<dbReference type="Pfam" id="PF04833">
    <property type="entry name" value="COBRA"/>
    <property type="match status" value="1"/>
</dbReference>
<dbReference type="GO" id="GO:0042500">
    <property type="term" value="F:aspartic endopeptidase activity, intramembrane cleaving"/>
    <property type="evidence" value="ECO:0007669"/>
    <property type="project" value="InterPro"/>
</dbReference>
<dbReference type="GO" id="GO:0006508">
    <property type="term" value="P:proteolysis"/>
    <property type="evidence" value="ECO:0007669"/>
    <property type="project" value="UniProtKB-KW"/>
</dbReference>
<reference evidence="6 7" key="1">
    <citation type="submission" date="2013-09" db="EMBL/GenBank/DDBJ databases">
        <title>Corchorus capsularis genome sequencing.</title>
        <authorList>
            <person name="Alam M."/>
            <person name="Haque M.S."/>
            <person name="Islam M.S."/>
            <person name="Emdad E.M."/>
            <person name="Islam M.M."/>
            <person name="Ahmed B."/>
            <person name="Halim A."/>
            <person name="Hossen Q.M.M."/>
            <person name="Hossain M.Z."/>
            <person name="Ahmed R."/>
            <person name="Khan M.M."/>
            <person name="Islam R."/>
            <person name="Rashid M.M."/>
            <person name="Khan S.A."/>
            <person name="Rahman M.S."/>
            <person name="Alam M."/>
        </authorList>
    </citation>
    <scope>NUCLEOTIDE SEQUENCE [LARGE SCALE GENOMIC DNA]</scope>
    <source>
        <strain evidence="7">cv. CVL-1</strain>
        <tissue evidence="6">Whole seedling</tissue>
    </source>
</reference>
<keyword evidence="2" id="KW-0378">Hydrolase</keyword>
<dbReference type="InterPro" id="IPR006918">
    <property type="entry name" value="COBRA_pln"/>
</dbReference>
<accession>A0A1R3GGS2</accession>
<dbReference type="GO" id="GO:0010215">
    <property type="term" value="P:cellulose microfibril organization"/>
    <property type="evidence" value="ECO:0007669"/>
    <property type="project" value="InterPro"/>
</dbReference>
<keyword evidence="5" id="KW-0812">Transmembrane</keyword>
<name>A0A1R3GGS2_COCAP</name>
<sequence length="165" mass="18444">MLGIGDVVIPGIFVALALKFDVSRGKKSQYFKSAFLGYTVGLVFTIAVMNWFQAAQLLEFDESKTAATSQEEAYDALDPTGNITIKWDVISCTLDGYVAVATMYNFQQYRHIQAPGWTLGWTWAKKEVIWNMMGGQTTEQGDCSKFKGNVPHCCKMEFRGEVGRN</sequence>
<evidence type="ECO:0000256" key="4">
    <source>
        <dbReference type="ARBA" id="ARBA00023180"/>
    </source>
</evidence>
<gene>
    <name evidence="6" type="ORF">CCACVL1_25864</name>
</gene>
<organism evidence="6 7">
    <name type="scientific">Corchorus capsularis</name>
    <name type="common">Jute</name>
    <dbReference type="NCBI Taxonomy" id="210143"/>
    <lineage>
        <taxon>Eukaryota</taxon>
        <taxon>Viridiplantae</taxon>
        <taxon>Streptophyta</taxon>
        <taxon>Embryophyta</taxon>
        <taxon>Tracheophyta</taxon>
        <taxon>Spermatophyta</taxon>
        <taxon>Magnoliopsida</taxon>
        <taxon>eudicotyledons</taxon>
        <taxon>Gunneridae</taxon>
        <taxon>Pentapetalae</taxon>
        <taxon>rosids</taxon>
        <taxon>malvids</taxon>
        <taxon>Malvales</taxon>
        <taxon>Malvaceae</taxon>
        <taxon>Grewioideae</taxon>
        <taxon>Apeibeae</taxon>
        <taxon>Corchorus</taxon>
    </lineage>
</organism>
<keyword evidence="4" id="KW-0325">Glycoprotein</keyword>
<evidence type="ECO:0000313" key="6">
    <source>
        <dbReference type="EMBL" id="OMO57276.1"/>
    </source>
</evidence>
<keyword evidence="3" id="KW-0732">Signal</keyword>
<dbReference type="GO" id="GO:0052324">
    <property type="term" value="P:plant-type cell wall cellulose biosynthetic process"/>
    <property type="evidence" value="ECO:0007669"/>
    <property type="project" value="TreeGrafter"/>
</dbReference>
<keyword evidence="7" id="KW-1185">Reference proteome</keyword>
<feature type="transmembrane region" description="Helical" evidence="5">
    <location>
        <begin position="6"/>
        <end position="22"/>
    </location>
</feature>
<evidence type="ECO:0000256" key="3">
    <source>
        <dbReference type="ARBA" id="ARBA00022729"/>
    </source>
</evidence>
<comment type="similarity">
    <text evidence="1">Belongs to the COBRA family.</text>
</comment>
<dbReference type="AlphaFoldDB" id="A0A1R3GGS2"/>
<keyword evidence="5" id="KW-0472">Membrane</keyword>
<comment type="caution">
    <text evidence="6">The sequence shown here is derived from an EMBL/GenBank/DDBJ whole genome shotgun (WGS) entry which is preliminary data.</text>
</comment>
<dbReference type="Pfam" id="PF04258">
    <property type="entry name" value="Peptidase_A22B"/>
    <property type="match status" value="1"/>
</dbReference>
<evidence type="ECO:0000256" key="1">
    <source>
        <dbReference type="ARBA" id="ARBA00005507"/>
    </source>
</evidence>
<evidence type="ECO:0000256" key="5">
    <source>
        <dbReference type="SAM" id="Phobius"/>
    </source>
</evidence>
<dbReference type="InterPro" id="IPR007369">
    <property type="entry name" value="Peptidase_A22B_SPP"/>
</dbReference>
<feature type="transmembrane region" description="Helical" evidence="5">
    <location>
        <begin position="34"/>
        <end position="52"/>
    </location>
</feature>
<dbReference type="PANTHER" id="PTHR31673">
    <property type="entry name" value="PROTEIN COBRA"/>
    <property type="match status" value="1"/>
</dbReference>
<protein>
    <submittedName>
        <fullName evidence="6">Glycosyl-phosphatidyl inositol-anchored, plant</fullName>
    </submittedName>
</protein>
<proteinExistence type="inferred from homology"/>
<dbReference type="PANTHER" id="PTHR31673:SF61">
    <property type="entry name" value="PROTEIN COBRA"/>
    <property type="match status" value="1"/>
</dbReference>